<sequence>MIKAIKIDDKQKILDDYNYRPAKKLYEKRIFREYKFLEDLYKEKYHTDNFDVYDLYDLTFNIKTRFAIKNSPRNAFIANYKKYLKMKDKLTY</sequence>
<proteinExistence type="predicted"/>
<gene>
    <name evidence="2" type="ORF">AOG54_05575</name>
    <name evidence="1" type="ORF">SE19_02540</name>
</gene>
<reference evidence="1 4" key="1">
    <citation type="submission" date="2015-09" db="EMBL/GenBank/DDBJ databases">
        <title>Draft genome sequence of Acidiplasma aeolicum DSM 18409.</title>
        <authorList>
            <person name="Hemp J."/>
        </authorList>
    </citation>
    <scope>NUCLEOTIDE SEQUENCE [LARGE SCALE GENOMIC DNA]</scope>
    <source>
        <strain evidence="1 4">V</strain>
    </source>
</reference>
<comment type="caution">
    <text evidence="1">The sequence shown here is derived from an EMBL/GenBank/DDBJ whole genome shotgun (WGS) entry which is preliminary data.</text>
</comment>
<dbReference type="EMBL" id="LKBG01000252">
    <property type="protein sequence ID" value="KQB34197.1"/>
    <property type="molecule type" value="Genomic_DNA"/>
</dbReference>
<dbReference type="Proteomes" id="UP000050515">
    <property type="component" value="Unassembled WGS sequence"/>
</dbReference>
<dbReference type="RefSeq" id="WP_054963973.1">
    <property type="nucleotide sequence ID" value="NZ_LJCQ01000134.1"/>
</dbReference>
<name>A0A0P9CVV1_9ARCH</name>
<evidence type="ECO:0000313" key="1">
    <source>
        <dbReference type="EMBL" id="KPV47086.1"/>
    </source>
</evidence>
<dbReference type="EMBL" id="LJCQ01000134">
    <property type="protein sequence ID" value="KPV47086.1"/>
    <property type="molecule type" value="Genomic_DNA"/>
</dbReference>
<evidence type="ECO:0000313" key="4">
    <source>
        <dbReference type="Proteomes" id="UP000050515"/>
    </source>
</evidence>
<evidence type="ECO:0000313" key="3">
    <source>
        <dbReference type="Proteomes" id="UP000050320"/>
    </source>
</evidence>
<dbReference type="Proteomes" id="UP000050320">
    <property type="component" value="Unassembled WGS sequence"/>
</dbReference>
<accession>A0A0P9CVV1</accession>
<organism evidence="1 4">
    <name type="scientific">Acidiplasma aeolicum</name>
    <dbReference type="NCBI Taxonomy" id="507754"/>
    <lineage>
        <taxon>Archaea</taxon>
        <taxon>Methanobacteriati</taxon>
        <taxon>Thermoplasmatota</taxon>
        <taxon>Thermoplasmata</taxon>
        <taxon>Thermoplasmatales</taxon>
        <taxon>Ferroplasmaceae</taxon>
        <taxon>Acidiplasma</taxon>
    </lineage>
</organism>
<keyword evidence="3" id="KW-1185">Reference proteome</keyword>
<reference evidence="2 3" key="2">
    <citation type="submission" date="2015-09" db="EMBL/GenBank/DDBJ databases">
        <title>Heavy metals and arsenic resistance mechanisms in polyextremophilic archaea of the family Ferroplasmaceae.</title>
        <authorList>
            <person name="Bulaev A.G."/>
            <person name="Kanygina A.V."/>
        </authorList>
    </citation>
    <scope>NUCLEOTIDE SEQUENCE [LARGE SCALE GENOMIC DNA]</scope>
    <source>
        <strain evidence="2 3">VT</strain>
    </source>
</reference>
<dbReference type="AlphaFoldDB" id="A0A0P9CVV1"/>
<dbReference type="PATRIC" id="fig|507754.4.peg.1018"/>
<evidence type="ECO:0000313" key="2">
    <source>
        <dbReference type="EMBL" id="KQB34197.1"/>
    </source>
</evidence>
<protein>
    <submittedName>
        <fullName evidence="1">Uncharacterized protein</fullName>
    </submittedName>
</protein>